<dbReference type="GO" id="GO:0016705">
    <property type="term" value="F:oxidoreductase activity, acting on paired donors, with incorporation or reduction of molecular oxygen"/>
    <property type="evidence" value="ECO:0007669"/>
    <property type="project" value="InterPro"/>
</dbReference>
<dbReference type="Gene3D" id="1.10.630.10">
    <property type="entry name" value="Cytochrome P450"/>
    <property type="match status" value="1"/>
</dbReference>
<evidence type="ECO:0000256" key="3">
    <source>
        <dbReference type="ARBA" id="ARBA00022723"/>
    </source>
</evidence>
<feature type="binding site" description="axial binding residue" evidence="5">
    <location>
        <position position="480"/>
    </location>
    <ligand>
        <name>heme</name>
        <dbReference type="ChEBI" id="CHEBI:30413"/>
    </ligand>
    <ligandPart>
        <name>Fe</name>
        <dbReference type="ChEBI" id="CHEBI:18248"/>
    </ligandPart>
</feature>
<evidence type="ECO:0000256" key="6">
    <source>
        <dbReference type="RuleBase" id="RU000461"/>
    </source>
</evidence>
<comment type="cofactor">
    <cofactor evidence="1 5">
        <name>heme</name>
        <dbReference type="ChEBI" id="CHEBI:30413"/>
    </cofactor>
</comment>
<evidence type="ECO:0000256" key="4">
    <source>
        <dbReference type="ARBA" id="ARBA00023004"/>
    </source>
</evidence>
<dbReference type="OrthoDB" id="1470350at2759"/>
<dbReference type="PRINTS" id="PR00463">
    <property type="entry name" value="EP450I"/>
</dbReference>
<dbReference type="InterPro" id="IPR002401">
    <property type="entry name" value="Cyt_P450_E_grp-I"/>
</dbReference>
<organism evidence="7">
    <name type="scientific">Mucor ambiguus</name>
    <dbReference type="NCBI Taxonomy" id="91626"/>
    <lineage>
        <taxon>Eukaryota</taxon>
        <taxon>Fungi</taxon>
        <taxon>Fungi incertae sedis</taxon>
        <taxon>Mucoromycota</taxon>
        <taxon>Mucoromycotina</taxon>
        <taxon>Mucoromycetes</taxon>
        <taxon>Mucorales</taxon>
        <taxon>Mucorineae</taxon>
        <taxon>Mucoraceae</taxon>
        <taxon>Mucor</taxon>
    </lineage>
</organism>
<dbReference type="GO" id="GO:0004497">
    <property type="term" value="F:monooxygenase activity"/>
    <property type="evidence" value="ECO:0007669"/>
    <property type="project" value="UniProtKB-KW"/>
</dbReference>
<dbReference type="GO" id="GO:0020037">
    <property type="term" value="F:heme binding"/>
    <property type="evidence" value="ECO:0007669"/>
    <property type="project" value="InterPro"/>
</dbReference>
<dbReference type="PANTHER" id="PTHR24305">
    <property type="entry name" value="CYTOCHROME P450"/>
    <property type="match status" value="1"/>
</dbReference>
<proteinExistence type="inferred from homology"/>
<dbReference type="PROSITE" id="PS00086">
    <property type="entry name" value="CYTOCHROME_P450"/>
    <property type="match status" value="1"/>
</dbReference>
<gene>
    <name evidence="7" type="ORF">MAM1_0015d01460</name>
</gene>
<sequence length="536" mass="61151">MDCQQVTKQLEASSLEIIRRLDTFSLQATKYLSNRSNLETVGKITAISVATYVVANRLYQGFFGPLSGLPGPFWSKFIEFPRFLFNRPRGTSYQRVLSLHDKYGEVVRLGPTFVSIADKNMLKQILFTEDFPKAKIYDAFQKKGDHTLFSTTDAVWHKKRRRLVSPAFSIKYLNSMEPFMAKVTESLVYKIDSEIALHGDSDSYAHVDIWGLAQRLALDVIGETAFGQTFNMVEKNDHFVPGAITDGMKATAVSVLYPLLAKLFLKNGGEPDPKLRKVLFQFMTDIIQDRLKNSKGEAEQRKDILQFLINVQQTADADNSLTVDSIISETTLFLIAGSETTSNSIGFAFIHLLQNPDKLKKLYQELDTVDFEPGQIILHHEQVKHLPYLNAVINETLRMDNVAAAGIFRRVPKDTMLDGRVFVPKDTTLGCNILHAQINNKYWPHPQEFKPERWLESSQNKDEASDLEAFFTFSVGTRNCIGKNFALQEMRLVIATLLKTYEIQPIEEEMEEAKERRHFITLTVPSCKFNIKVRRR</sequence>
<protein>
    <submittedName>
        <fullName evidence="7">Cytochrome p450 monooxygenase</fullName>
    </submittedName>
</protein>
<evidence type="ECO:0000256" key="5">
    <source>
        <dbReference type="PIRSR" id="PIRSR602401-1"/>
    </source>
</evidence>
<evidence type="ECO:0000313" key="8">
    <source>
        <dbReference type="Proteomes" id="UP000053815"/>
    </source>
</evidence>
<keyword evidence="6" id="KW-0560">Oxidoreductase</keyword>
<dbReference type="Proteomes" id="UP000053815">
    <property type="component" value="Unassembled WGS sequence"/>
</dbReference>
<comment type="similarity">
    <text evidence="2 6">Belongs to the cytochrome P450 family.</text>
</comment>
<dbReference type="GO" id="GO:0005506">
    <property type="term" value="F:iron ion binding"/>
    <property type="evidence" value="ECO:0007669"/>
    <property type="project" value="InterPro"/>
</dbReference>
<evidence type="ECO:0000256" key="1">
    <source>
        <dbReference type="ARBA" id="ARBA00001971"/>
    </source>
</evidence>
<keyword evidence="3 5" id="KW-0479">Metal-binding</keyword>
<dbReference type="EMBL" id="DF836304">
    <property type="protein sequence ID" value="GAN02021.1"/>
    <property type="molecule type" value="Genomic_DNA"/>
</dbReference>
<keyword evidence="5 6" id="KW-0349">Heme</keyword>
<accession>A0A0C9M131</accession>
<reference evidence="7" key="1">
    <citation type="submission" date="2014-09" db="EMBL/GenBank/DDBJ databases">
        <title>Draft genome sequence of an oleaginous Mucoromycotina fungus Mucor ambiguus NBRC6742.</title>
        <authorList>
            <person name="Takeda I."/>
            <person name="Yamane N."/>
            <person name="Morita T."/>
            <person name="Tamano K."/>
            <person name="Machida M."/>
            <person name="Baker S."/>
            <person name="Koike H."/>
        </authorList>
    </citation>
    <scope>NUCLEOTIDE SEQUENCE</scope>
    <source>
        <strain evidence="7">NBRC 6742</strain>
    </source>
</reference>
<keyword evidence="4 5" id="KW-0408">Iron</keyword>
<dbReference type="InterPro" id="IPR017972">
    <property type="entry name" value="Cyt_P450_CS"/>
</dbReference>
<dbReference type="SUPFAM" id="SSF48264">
    <property type="entry name" value="Cytochrome P450"/>
    <property type="match status" value="1"/>
</dbReference>
<dbReference type="InterPro" id="IPR050121">
    <property type="entry name" value="Cytochrome_P450_monoxygenase"/>
</dbReference>
<keyword evidence="8" id="KW-1185">Reference proteome</keyword>
<dbReference type="PRINTS" id="PR00385">
    <property type="entry name" value="P450"/>
</dbReference>
<name>A0A0C9M131_9FUNG</name>
<dbReference type="InterPro" id="IPR001128">
    <property type="entry name" value="Cyt_P450"/>
</dbReference>
<dbReference type="STRING" id="91626.A0A0C9M131"/>
<keyword evidence="6 7" id="KW-0503">Monooxygenase</keyword>
<evidence type="ECO:0000256" key="2">
    <source>
        <dbReference type="ARBA" id="ARBA00010617"/>
    </source>
</evidence>
<dbReference type="InterPro" id="IPR036396">
    <property type="entry name" value="Cyt_P450_sf"/>
</dbReference>
<dbReference type="PANTHER" id="PTHR24305:SF166">
    <property type="entry name" value="CYTOCHROME P450 12A4, MITOCHONDRIAL-RELATED"/>
    <property type="match status" value="1"/>
</dbReference>
<dbReference type="Pfam" id="PF00067">
    <property type="entry name" value="p450"/>
    <property type="match status" value="1"/>
</dbReference>
<evidence type="ECO:0000313" key="7">
    <source>
        <dbReference type="EMBL" id="GAN02021.1"/>
    </source>
</evidence>
<dbReference type="AlphaFoldDB" id="A0A0C9M131"/>